<dbReference type="PANTHER" id="PTHR40465">
    <property type="entry name" value="CHROMOSOME 1, WHOLE GENOME SHOTGUN SEQUENCE"/>
    <property type="match status" value="1"/>
</dbReference>
<feature type="transmembrane region" description="Helical" evidence="1">
    <location>
        <begin position="45"/>
        <end position="66"/>
    </location>
</feature>
<dbReference type="InParanoid" id="A0A067QFD3"/>
<evidence type="ECO:0000313" key="3">
    <source>
        <dbReference type="Proteomes" id="UP000027265"/>
    </source>
</evidence>
<sequence>MAPIDEAQGTLLVGFFFVSILYGITIAQVYSYYLIYREDHQFLKLMVGLVFLLDSAHTALCIHSIYSYLVTHFGDFGYLVTIPISCVLAYLMTVLIAALVHG</sequence>
<keyword evidence="1" id="KW-0812">Transmembrane</keyword>
<dbReference type="HOGENOM" id="CLU_046025_16_1_1"/>
<name>A0A067QFD3_9AGAM</name>
<dbReference type="PANTHER" id="PTHR40465:SF1">
    <property type="entry name" value="DUF6534 DOMAIN-CONTAINING PROTEIN"/>
    <property type="match status" value="1"/>
</dbReference>
<keyword evidence="1" id="KW-1133">Transmembrane helix</keyword>
<organism evidence="2 3">
    <name type="scientific">Jaapia argillacea MUCL 33604</name>
    <dbReference type="NCBI Taxonomy" id="933084"/>
    <lineage>
        <taxon>Eukaryota</taxon>
        <taxon>Fungi</taxon>
        <taxon>Dikarya</taxon>
        <taxon>Basidiomycota</taxon>
        <taxon>Agaricomycotina</taxon>
        <taxon>Agaricomycetes</taxon>
        <taxon>Agaricomycetidae</taxon>
        <taxon>Jaapiales</taxon>
        <taxon>Jaapiaceae</taxon>
        <taxon>Jaapia</taxon>
    </lineage>
</organism>
<feature type="transmembrane region" description="Helical" evidence="1">
    <location>
        <begin position="12"/>
        <end position="33"/>
    </location>
</feature>
<feature type="transmembrane region" description="Helical" evidence="1">
    <location>
        <begin position="78"/>
        <end position="100"/>
    </location>
</feature>
<evidence type="ECO:0000313" key="2">
    <source>
        <dbReference type="EMBL" id="KDQ61316.1"/>
    </source>
</evidence>
<dbReference type="Proteomes" id="UP000027265">
    <property type="component" value="Unassembled WGS sequence"/>
</dbReference>
<gene>
    <name evidence="2" type="ORF">JAAARDRAFT_579312</name>
</gene>
<dbReference type="EMBL" id="KL197713">
    <property type="protein sequence ID" value="KDQ61316.1"/>
    <property type="molecule type" value="Genomic_DNA"/>
</dbReference>
<accession>A0A067QFD3</accession>
<keyword evidence="1" id="KW-0472">Membrane</keyword>
<evidence type="ECO:0000256" key="1">
    <source>
        <dbReference type="SAM" id="Phobius"/>
    </source>
</evidence>
<dbReference type="OrthoDB" id="2535105at2759"/>
<dbReference type="AlphaFoldDB" id="A0A067QFD3"/>
<protein>
    <submittedName>
        <fullName evidence="2">Uncharacterized protein</fullName>
    </submittedName>
</protein>
<proteinExistence type="predicted"/>
<keyword evidence="3" id="KW-1185">Reference proteome</keyword>
<reference evidence="3" key="1">
    <citation type="journal article" date="2014" name="Proc. Natl. Acad. Sci. U.S.A.">
        <title>Extensive sampling of basidiomycete genomes demonstrates inadequacy of the white-rot/brown-rot paradigm for wood decay fungi.</title>
        <authorList>
            <person name="Riley R."/>
            <person name="Salamov A.A."/>
            <person name="Brown D.W."/>
            <person name="Nagy L.G."/>
            <person name="Floudas D."/>
            <person name="Held B.W."/>
            <person name="Levasseur A."/>
            <person name="Lombard V."/>
            <person name="Morin E."/>
            <person name="Otillar R."/>
            <person name="Lindquist E.A."/>
            <person name="Sun H."/>
            <person name="LaButti K.M."/>
            <person name="Schmutz J."/>
            <person name="Jabbour D."/>
            <person name="Luo H."/>
            <person name="Baker S.E."/>
            <person name="Pisabarro A.G."/>
            <person name="Walton J.D."/>
            <person name="Blanchette R.A."/>
            <person name="Henrissat B."/>
            <person name="Martin F."/>
            <person name="Cullen D."/>
            <person name="Hibbett D.S."/>
            <person name="Grigoriev I.V."/>
        </authorList>
    </citation>
    <scope>NUCLEOTIDE SEQUENCE [LARGE SCALE GENOMIC DNA]</scope>
    <source>
        <strain evidence="3">MUCL 33604</strain>
    </source>
</reference>
<dbReference type="STRING" id="933084.A0A067QFD3"/>